<sequence length="318" mass="32835">MRKILIATLATCGLAMPVAAGTLTDTFTSYYAFGDSLTDDGKFGSLFAPSLGGRFSNGRTYAEYIADEFTDANLDSGNFALGGATASDTNLNPDLPAPLNTFFGQIATFAGAVAGSLTAPGDNPLVSVLFGGNDFFQGQDMTAAADSVANGIRAIGSIASDTFDDFLVLSLPDISGSPGFAGNPVAKAASDTFNAQLALNIIDLRSEGFNIITFDTDSVTQEILADFANGSPLYGVTNVTTPCTLSMAVDGPNCVADGFDPDTYLYSDAVHPNGVSQRLLGERVIATVEAVPVPAAMPLMLTAALGFGAAAWRRRRAA</sequence>
<dbReference type="InterPro" id="IPR051058">
    <property type="entry name" value="GDSL_Est/Lipase"/>
</dbReference>
<organism evidence="4 5">
    <name type="scientific">Sedimentitalea arenosa</name>
    <dbReference type="NCBI Taxonomy" id="2798803"/>
    <lineage>
        <taxon>Bacteria</taxon>
        <taxon>Pseudomonadati</taxon>
        <taxon>Pseudomonadota</taxon>
        <taxon>Alphaproteobacteria</taxon>
        <taxon>Rhodobacterales</taxon>
        <taxon>Paracoccaceae</taxon>
        <taxon>Sedimentitalea</taxon>
    </lineage>
</organism>
<dbReference type="Proteomes" id="UP000619079">
    <property type="component" value="Unassembled WGS sequence"/>
</dbReference>
<keyword evidence="2" id="KW-1133">Transmembrane helix</keyword>
<evidence type="ECO:0000256" key="1">
    <source>
        <dbReference type="ARBA" id="ARBA00022801"/>
    </source>
</evidence>
<dbReference type="PANTHER" id="PTHR45648:SF22">
    <property type="entry name" value="GDSL LIPASE_ACYLHYDROLASE FAMILY PROTEIN (AFU_ORTHOLOGUE AFUA_4G14700)"/>
    <property type="match status" value="1"/>
</dbReference>
<dbReference type="EMBL" id="JAELVR010000010">
    <property type="protein sequence ID" value="MBJ6372847.1"/>
    <property type="molecule type" value="Genomic_DNA"/>
</dbReference>
<dbReference type="Pfam" id="PF00657">
    <property type="entry name" value="Lipase_GDSL"/>
    <property type="match status" value="1"/>
</dbReference>
<keyword evidence="2" id="KW-0812">Transmembrane</keyword>
<dbReference type="AlphaFoldDB" id="A0A8J7J8T5"/>
<feature type="chain" id="PRO_5035187596" evidence="3">
    <location>
        <begin position="21"/>
        <end position="318"/>
    </location>
</feature>
<evidence type="ECO:0000313" key="4">
    <source>
        <dbReference type="EMBL" id="MBJ6372847.1"/>
    </source>
</evidence>
<keyword evidence="2" id="KW-0472">Membrane</keyword>
<comment type="caution">
    <text evidence="4">The sequence shown here is derived from an EMBL/GenBank/DDBJ whole genome shotgun (WGS) entry which is preliminary data.</text>
</comment>
<dbReference type="SUPFAM" id="SSF52266">
    <property type="entry name" value="SGNH hydrolase"/>
    <property type="match status" value="1"/>
</dbReference>
<proteinExistence type="predicted"/>
<name>A0A8J7J8T5_9RHOB</name>
<dbReference type="CDD" id="cd01846">
    <property type="entry name" value="fatty_acyltransferase_like"/>
    <property type="match status" value="1"/>
</dbReference>
<evidence type="ECO:0000313" key="5">
    <source>
        <dbReference type="Proteomes" id="UP000619079"/>
    </source>
</evidence>
<dbReference type="InterPro" id="IPR001087">
    <property type="entry name" value="GDSL"/>
</dbReference>
<dbReference type="GO" id="GO:0016788">
    <property type="term" value="F:hydrolase activity, acting on ester bonds"/>
    <property type="evidence" value="ECO:0007669"/>
    <property type="project" value="InterPro"/>
</dbReference>
<gene>
    <name evidence="4" type="ORF">JF290_15070</name>
</gene>
<feature type="transmembrane region" description="Helical" evidence="2">
    <location>
        <begin position="293"/>
        <end position="312"/>
    </location>
</feature>
<reference evidence="4" key="1">
    <citation type="submission" date="2020-12" db="EMBL/GenBank/DDBJ databases">
        <title>Sedimentitalea sp. nov., isolated from sand in Incheon.</title>
        <authorList>
            <person name="Kim W."/>
        </authorList>
    </citation>
    <scope>NUCLEOTIDE SEQUENCE</scope>
    <source>
        <strain evidence="4">CAU 1593</strain>
    </source>
</reference>
<accession>A0A8J7J8T5</accession>
<evidence type="ECO:0000256" key="2">
    <source>
        <dbReference type="SAM" id="Phobius"/>
    </source>
</evidence>
<dbReference type="InterPro" id="IPR036514">
    <property type="entry name" value="SGNH_hydro_sf"/>
</dbReference>
<dbReference type="PANTHER" id="PTHR45648">
    <property type="entry name" value="GDSL LIPASE/ACYLHYDROLASE FAMILY PROTEIN (AFU_ORTHOLOGUE AFUA_4G14700)"/>
    <property type="match status" value="1"/>
</dbReference>
<protein>
    <submittedName>
        <fullName evidence="4">SGNH/GDSL hydrolase family protein</fullName>
    </submittedName>
</protein>
<keyword evidence="3" id="KW-0732">Signal</keyword>
<feature type="signal peptide" evidence="3">
    <location>
        <begin position="1"/>
        <end position="20"/>
    </location>
</feature>
<keyword evidence="5" id="KW-1185">Reference proteome</keyword>
<evidence type="ECO:0000256" key="3">
    <source>
        <dbReference type="SAM" id="SignalP"/>
    </source>
</evidence>
<dbReference type="Gene3D" id="3.40.50.1110">
    <property type="entry name" value="SGNH hydrolase"/>
    <property type="match status" value="1"/>
</dbReference>
<keyword evidence="1 4" id="KW-0378">Hydrolase</keyword>